<dbReference type="OrthoDB" id="965391at2"/>
<feature type="region of interest" description="Disordered" evidence="1">
    <location>
        <begin position="47"/>
        <end position="73"/>
    </location>
</feature>
<keyword evidence="5" id="KW-1185">Reference proteome</keyword>
<evidence type="ECO:0000313" key="5">
    <source>
        <dbReference type="Proteomes" id="UP000184232"/>
    </source>
</evidence>
<dbReference type="EMBL" id="FQZH01000001">
    <property type="protein sequence ID" value="SHI56602.1"/>
    <property type="molecule type" value="Genomic_DNA"/>
</dbReference>
<reference evidence="4 5" key="1">
    <citation type="submission" date="2016-11" db="EMBL/GenBank/DDBJ databases">
        <authorList>
            <person name="Jaros S."/>
            <person name="Januszkiewicz K."/>
            <person name="Wedrychowicz H."/>
        </authorList>
    </citation>
    <scope>NUCLEOTIDE SEQUENCE [LARGE SCALE GENOMIC DNA]</scope>
    <source>
        <strain evidence="4 5">DSM 22807</strain>
    </source>
</reference>
<dbReference type="RefSeq" id="WP_072780813.1">
    <property type="nucleotide sequence ID" value="NZ_CP045292.1"/>
</dbReference>
<gene>
    <name evidence="4" type="ORF">SAMN05444337_0293</name>
</gene>
<dbReference type="STRING" id="683124.SAMN05444337_0293"/>
<evidence type="ECO:0000259" key="3">
    <source>
        <dbReference type="Pfam" id="PF08789"/>
    </source>
</evidence>
<evidence type="ECO:0000313" key="4">
    <source>
        <dbReference type="EMBL" id="SHI56602.1"/>
    </source>
</evidence>
<feature type="signal peptide" evidence="2">
    <location>
        <begin position="1"/>
        <end position="21"/>
    </location>
</feature>
<evidence type="ECO:0000256" key="2">
    <source>
        <dbReference type="SAM" id="SignalP"/>
    </source>
</evidence>
<dbReference type="Proteomes" id="UP000184232">
    <property type="component" value="Unassembled WGS sequence"/>
</dbReference>
<proteinExistence type="predicted"/>
<evidence type="ECO:0000256" key="1">
    <source>
        <dbReference type="SAM" id="MobiDB-lite"/>
    </source>
</evidence>
<organism evidence="4 5">
    <name type="scientific">Flavobacterium haoranii</name>
    <dbReference type="NCBI Taxonomy" id="683124"/>
    <lineage>
        <taxon>Bacteria</taxon>
        <taxon>Pseudomonadati</taxon>
        <taxon>Bacteroidota</taxon>
        <taxon>Flavobacteriia</taxon>
        <taxon>Flavobacteriales</taxon>
        <taxon>Flavobacteriaceae</taxon>
        <taxon>Flavobacterium</taxon>
    </lineage>
</organism>
<dbReference type="Pfam" id="PF08789">
    <property type="entry name" value="PBCV_basic_adap"/>
    <property type="match status" value="1"/>
</dbReference>
<feature type="domain" description="PBCV-specific basic adaptor" evidence="3">
    <location>
        <begin position="129"/>
        <end position="150"/>
    </location>
</feature>
<name>A0A1M6C6K1_9FLAO</name>
<dbReference type="InterPro" id="IPR014897">
    <property type="entry name" value="PBCV_basic_adap"/>
</dbReference>
<sequence length="150" mass="16953">MKNLFFLIVFFLTTAFSFAQSQVWVNGYYRSNGTYVQGHYRTEKNHTVNDNWTTRGNVNPHTGKAGTLPRSTSYPNTYYKPVSSPYTTPTYSTPVRSSYSTPSYSSSTYVMPASYPSTYSTPSYSSQTIYTGPRGGTYYINSNGNKTYVR</sequence>
<keyword evidence="2" id="KW-0732">Signal</keyword>
<feature type="compositionally biased region" description="Polar residues" evidence="1">
    <location>
        <begin position="48"/>
        <end position="60"/>
    </location>
</feature>
<feature type="chain" id="PRO_5012002607" evidence="2">
    <location>
        <begin position="22"/>
        <end position="150"/>
    </location>
</feature>
<dbReference type="AlphaFoldDB" id="A0A1M6C6K1"/>
<accession>A0A1M6C6K1</accession>
<protein>
    <submittedName>
        <fullName evidence="4">PBCV-specific basic adaptor domain-containing protein</fullName>
    </submittedName>
</protein>